<dbReference type="RefSeq" id="WP_320188894.1">
    <property type="nucleotide sequence ID" value="NZ_CP192772.1"/>
</dbReference>
<evidence type="ECO:0000313" key="2">
    <source>
        <dbReference type="EMBL" id="MDX8332871.1"/>
    </source>
</evidence>
<reference evidence="2" key="1">
    <citation type="journal article" date="2023" name="Phytobiomes J">
        <title>Deciphering the key players within the bacterial microbiota associated with aerial crown gall tumors on rhododendron: Insights into the gallobiome.</title>
        <authorList>
            <person name="Kuzmanovic N."/>
            <person name="Nesme J."/>
            <person name="Wolf J."/>
            <person name="Neumann-Schaal M."/>
            <person name="Petersen J."/>
            <person name="Fernandez-Gnecco G."/>
            <person name="Sproeer C."/>
            <person name="Bunk B."/>
            <person name="Overmann J."/>
            <person name="Sorensen S.J."/>
            <person name="Idczak E."/>
            <person name="Smalla K."/>
        </authorList>
    </citation>
    <scope>NUCLEOTIDE SEQUENCE [LARGE SCALE GENOMIC DNA]</scope>
    <source>
        <strain evidence="2">Rho-14.1</strain>
    </source>
</reference>
<dbReference type="InterPro" id="IPR036388">
    <property type="entry name" value="WH-like_DNA-bd_sf"/>
</dbReference>
<gene>
    <name evidence="2" type="ORF">RMS29_27110</name>
</gene>
<sequence length="272" mass="30299">MSQLSGTTQAVARASAGARLDQIADLFSAISTYTSRAQVDNFIRLLYGRLHQAAGGMLDDDQAELLQKMAQRHVEKLNDAREKRLPPVTKSWFPVRAKSNKTRDEAATGQRDPARWARKQRLGGLASLPPTEEYEGITEGERAVLYIIAADVRETGSCQCTVAEIADRAGVGKTTARNAIRKARDRGMLKVTHRPQWRSKWLSNIITIACKTWLNWLKKFRPNLGFKFKGVKKPASTDTYGFKDIKGQPSVQPEGGPSGRFQRFASRKPPSD</sequence>
<dbReference type="InterPro" id="IPR036390">
    <property type="entry name" value="WH_DNA-bd_sf"/>
</dbReference>
<dbReference type="SUPFAM" id="SSF46785">
    <property type="entry name" value="Winged helix' DNA-binding domain"/>
    <property type="match status" value="1"/>
</dbReference>
<evidence type="ECO:0000313" key="3">
    <source>
        <dbReference type="Proteomes" id="UP001277561"/>
    </source>
</evidence>
<protein>
    <submittedName>
        <fullName evidence="2">Uncharacterized protein</fullName>
    </submittedName>
</protein>
<accession>A0ABU4W543</accession>
<organism evidence="2 3">
    <name type="scientific">Agrobacterium rosae</name>
    <dbReference type="NCBI Taxonomy" id="1972867"/>
    <lineage>
        <taxon>Bacteria</taxon>
        <taxon>Pseudomonadati</taxon>
        <taxon>Pseudomonadota</taxon>
        <taxon>Alphaproteobacteria</taxon>
        <taxon>Hyphomicrobiales</taxon>
        <taxon>Rhizobiaceae</taxon>
        <taxon>Rhizobium/Agrobacterium group</taxon>
        <taxon>Agrobacterium</taxon>
    </lineage>
</organism>
<dbReference type="Gene3D" id="1.10.10.10">
    <property type="entry name" value="Winged helix-like DNA-binding domain superfamily/Winged helix DNA-binding domain"/>
    <property type="match status" value="1"/>
</dbReference>
<dbReference type="EMBL" id="JAVRAD010000026">
    <property type="protein sequence ID" value="MDX8332871.1"/>
    <property type="molecule type" value="Genomic_DNA"/>
</dbReference>
<keyword evidence="3" id="KW-1185">Reference proteome</keyword>
<feature type="region of interest" description="Disordered" evidence="1">
    <location>
        <begin position="233"/>
        <end position="272"/>
    </location>
</feature>
<proteinExistence type="predicted"/>
<evidence type="ECO:0000256" key="1">
    <source>
        <dbReference type="SAM" id="MobiDB-lite"/>
    </source>
</evidence>
<dbReference type="Proteomes" id="UP001277561">
    <property type="component" value="Unassembled WGS sequence"/>
</dbReference>
<name>A0ABU4W543_9HYPH</name>
<comment type="caution">
    <text evidence="2">The sequence shown here is derived from an EMBL/GenBank/DDBJ whole genome shotgun (WGS) entry which is preliminary data.</text>
</comment>